<evidence type="ECO:0000313" key="9">
    <source>
        <dbReference type="Proteomes" id="UP000567885"/>
    </source>
</evidence>
<keyword evidence="2 6" id="KW-0812">Transmembrane</keyword>
<dbReference type="Pfam" id="PF20684">
    <property type="entry name" value="Fung_rhodopsin"/>
    <property type="match status" value="1"/>
</dbReference>
<evidence type="ECO:0000256" key="6">
    <source>
        <dbReference type="SAM" id="Phobius"/>
    </source>
</evidence>
<keyword evidence="9" id="KW-1185">Reference proteome</keyword>
<dbReference type="PANTHER" id="PTHR33048:SF143">
    <property type="entry name" value="EXTRACELLULAR MEMBRANE PROTEIN CFEM DOMAIN-CONTAINING PROTEIN-RELATED"/>
    <property type="match status" value="1"/>
</dbReference>
<feature type="transmembrane region" description="Helical" evidence="6">
    <location>
        <begin position="392"/>
        <end position="413"/>
    </location>
</feature>
<evidence type="ECO:0000256" key="1">
    <source>
        <dbReference type="ARBA" id="ARBA00004141"/>
    </source>
</evidence>
<organism evidence="8 9">
    <name type="scientific">Fusarium heterosporum</name>
    <dbReference type="NCBI Taxonomy" id="42747"/>
    <lineage>
        <taxon>Eukaryota</taxon>
        <taxon>Fungi</taxon>
        <taxon>Dikarya</taxon>
        <taxon>Ascomycota</taxon>
        <taxon>Pezizomycotina</taxon>
        <taxon>Sordariomycetes</taxon>
        <taxon>Hypocreomycetidae</taxon>
        <taxon>Hypocreales</taxon>
        <taxon>Nectriaceae</taxon>
        <taxon>Fusarium</taxon>
        <taxon>Fusarium heterosporum species complex</taxon>
    </lineage>
</organism>
<evidence type="ECO:0000256" key="3">
    <source>
        <dbReference type="ARBA" id="ARBA00022989"/>
    </source>
</evidence>
<evidence type="ECO:0000313" key="8">
    <source>
        <dbReference type="EMBL" id="KAF5664123.1"/>
    </source>
</evidence>
<dbReference type="EMBL" id="JAAGWQ010000137">
    <property type="protein sequence ID" value="KAF5664123.1"/>
    <property type="molecule type" value="Genomic_DNA"/>
</dbReference>
<comment type="subcellular location">
    <subcellularLocation>
        <location evidence="1">Membrane</location>
        <topology evidence="1">Multi-pass membrane protein</topology>
    </subcellularLocation>
</comment>
<feature type="domain" description="Rhodopsin" evidence="7">
    <location>
        <begin position="295"/>
        <end position="539"/>
    </location>
</feature>
<keyword evidence="3 6" id="KW-1133">Transmembrane helix</keyword>
<keyword evidence="4 6" id="KW-0472">Membrane</keyword>
<sequence length="620" mass="69205">MQQCRLTVENGHLRIQNPCQHEQAIATCRQWTESDIDNICLDLLGSSLESVPIPAAGELKRGKFSRNFKIQSRLESRNGRVVVRGPFEHIPGSSSEVNTKINDPRRSLLTLPAEIRLTIYRHLLVSAHLSVLCPIPDGFRIVNEEPFHPESRLYPQILQTCKMINNEATSMLYSENLFRRNFYWPNLLRFSDDIDFAPTHNSGLSPLVQRFDLAINHESGIAALRGISVVFDGSCVHGGLAAMCNCVSKSCTLEEGIKFQNFVSSICDVPTKDHSQMYRSITIVFATFTFASVILRLGTRIRITKCWGADDTWIVIASLIVIPATVTLLFGIEKGFGALDVIYNGGTETLSLLLKSMFLWQIFYMLGLAAAKTSILFFYLRIFPDQKFRLAVWTTMAFNGLATIVILILNFTVGRAVQGIWGGADDVQNSMESYGSNFKINLLHSVVSFVLDIWMLILPMTQLYNLGLKKPQKIRVISMFSMGILLTIVSLVRMVIQITVLPAPSDLDGSAHAIVILGSTELYVCVIVACIPSTRQLFQHVGSWMTGNKKEESTVQSKRSSRPAFVDRSLIRIYDDENSSTMADERWLTNATTLTSGTQTAKGKDIELDVIARSDEGKIV</sequence>
<feature type="transmembrane region" description="Helical" evidence="6">
    <location>
        <begin position="476"/>
        <end position="498"/>
    </location>
</feature>
<feature type="transmembrane region" description="Helical" evidence="6">
    <location>
        <begin position="510"/>
        <end position="531"/>
    </location>
</feature>
<protein>
    <recommendedName>
        <fullName evidence="7">Rhodopsin domain-containing protein</fullName>
    </recommendedName>
</protein>
<feature type="transmembrane region" description="Helical" evidence="6">
    <location>
        <begin position="277"/>
        <end position="299"/>
    </location>
</feature>
<name>A0A8H5T6S7_FUSHE</name>
<accession>A0A8H5T6S7</accession>
<dbReference type="Proteomes" id="UP000567885">
    <property type="component" value="Unassembled WGS sequence"/>
</dbReference>
<gene>
    <name evidence="8" type="ORF">FHETE_7232</name>
</gene>
<evidence type="ECO:0000256" key="2">
    <source>
        <dbReference type="ARBA" id="ARBA00022692"/>
    </source>
</evidence>
<evidence type="ECO:0000256" key="4">
    <source>
        <dbReference type="ARBA" id="ARBA00023136"/>
    </source>
</evidence>
<dbReference type="OrthoDB" id="2496787at2759"/>
<proteinExistence type="inferred from homology"/>
<feature type="transmembrane region" description="Helical" evidence="6">
    <location>
        <begin position="442"/>
        <end position="464"/>
    </location>
</feature>
<dbReference type="GO" id="GO:0016020">
    <property type="term" value="C:membrane"/>
    <property type="evidence" value="ECO:0007669"/>
    <property type="project" value="UniProtKB-SubCell"/>
</dbReference>
<dbReference type="InterPro" id="IPR052337">
    <property type="entry name" value="SAT4-like"/>
</dbReference>
<comment type="caution">
    <text evidence="8">The sequence shown here is derived from an EMBL/GenBank/DDBJ whole genome shotgun (WGS) entry which is preliminary data.</text>
</comment>
<dbReference type="PANTHER" id="PTHR33048">
    <property type="entry name" value="PTH11-LIKE INTEGRAL MEMBRANE PROTEIN (AFU_ORTHOLOGUE AFUA_5G11245)"/>
    <property type="match status" value="1"/>
</dbReference>
<reference evidence="8 9" key="1">
    <citation type="submission" date="2020-05" db="EMBL/GenBank/DDBJ databases">
        <title>Identification and distribution of gene clusters putatively required for synthesis of sphingolipid metabolism inhibitors in phylogenetically diverse species of the filamentous fungus Fusarium.</title>
        <authorList>
            <person name="Kim H.-S."/>
            <person name="Busman M."/>
            <person name="Brown D.W."/>
            <person name="Divon H."/>
            <person name="Uhlig S."/>
            <person name="Proctor R.H."/>
        </authorList>
    </citation>
    <scope>NUCLEOTIDE SEQUENCE [LARGE SCALE GENOMIC DNA]</scope>
    <source>
        <strain evidence="8 9">NRRL 20693</strain>
    </source>
</reference>
<dbReference type="InterPro" id="IPR049326">
    <property type="entry name" value="Rhodopsin_dom_fungi"/>
</dbReference>
<evidence type="ECO:0000259" key="7">
    <source>
        <dbReference type="Pfam" id="PF20684"/>
    </source>
</evidence>
<evidence type="ECO:0000256" key="5">
    <source>
        <dbReference type="ARBA" id="ARBA00038359"/>
    </source>
</evidence>
<comment type="similarity">
    <text evidence="5">Belongs to the SAT4 family.</text>
</comment>
<dbReference type="AlphaFoldDB" id="A0A8H5T6S7"/>
<feature type="transmembrane region" description="Helical" evidence="6">
    <location>
        <begin position="311"/>
        <end position="332"/>
    </location>
</feature>
<feature type="transmembrane region" description="Helical" evidence="6">
    <location>
        <begin position="358"/>
        <end position="380"/>
    </location>
</feature>